<evidence type="ECO:0000256" key="1">
    <source>
        <dbReference type="SAM" id="MobiDB-lite"/>
    </source>
</evidence>
<proteinExistence type="predicted"/>
<protein>
    <submittedName>
        <fullName evidence="2">Uncharacterized protein</fullName>
    </submittedName>
</protein>
<dbReference type="EMBL" id="CAJPVI010000014">
    <property type="protein sequence ID" value="CAG2144650.1"/>
    <property type="molecule type" value="Genomic_DNA"/>
</dbReference>
<accession>A0ABM8TGC6</accession>
<dbReference type="Proteomes" id="UP000672657">
    <property type="component" value="Unassembled WGS sequence"/>
</dbReference>
<reference evidence="2 3" key="1">
    <citation type="submission" date="2021-03" db="EMBL/GenBank/DDBJ databases">
        <authorList>
            <person name="Peeters C."/>
        </authorList>
    </citation>
    <scope>NUCLEOTIDE SEQUENCE [LARGE SCALE GENOMIC DNA]</scope>
    <source>
        <strain evidence="2 3">LMG 26411</strain>
    </source>
</reference>
<feature type="region of interest" description="Disordered" evidence="1">
    <location>
        <begin position="19"/>
        <end position="41"/>
    </location>
</feature>
<dbReference type="RefSeq" id="WP_211953675.1">
    <property type="nucleotide sequence ID" value="NZ_CAJPVI010000014.1"/>
</dbReference>
<evidence type="ECO:0000313" key="2">
    <source>
        <dbReference type="EMBL" id="CAG2144650.1"/>
    </source>
</evidence>
<evidence type="ECO:0000313" key="3">
    <source>
        <dbReference type="Proteomes" id="UP000672657"/>
    </source>
</evidence>
<name>A0ABM8TGC6_9BURK</name>
<comment type="caution">
    <text evidence="2">The sequence shown here is derived from an EMBL/GenBank/DDBJ whole genome shotgun (WGS) entry which is preliminary data.</text>
</comment>
<feature type="compositionally biased region" description="Basic and acidic residues" evidence="1">
    <location>
        <begin position="29"/>
        <end position="40"/>
    </location>
</feature>
<keyword evidence="3" id="KW-1185">Reference proteome</keyword>
<sequence>MDILPFELVSVEEAKQVLDGDGTAPAQRDWTRLRGREPREAQGLTSDALRWLASLPAEARPMELCRRYPRIGNRLAALWGHCSVRTYLDDLVIDKRGGRQGFPHDVAVELWRLQEYLHGR</sequence>
<gene>
    <name evidence="2" type="ORF">LMG26411_02600</name>
</gene>
<organism evidence="2 3">
    <name type="scientific">Cupriavidus numazuensis</name>
    <dbReference type="NCBI Taxonomy" id="221992"/>
    <lineage>
        <taxon>Bacteria</taxon>
        <taxon>Pseudomonadati</taxon>
        <taxon>Pseudomonadota</taxon>
        <taxon>Betaproteobacteria</taxon>
        <taxon>Burkholderiales</taxon>
        <taxon>Burkholderiaceae</taxon>
        <taxon>Cupriavidus</taxon>
    </lineage>
</organism>